<dbReference type="HOGENOM" id="CLU_030805_1_0_11"/>
<dbReference type="eggNOG" id="COG1546">
    <property type="taxonomic scope" value="Bacteria"/>
</dbReference>
<dbReference type="AlphaFoldDB" id="W5Y193"/>
<gene>
    <name evidence="2" type="ORF">B843_08130</name>
</gene>
<evidence type="ECO:0000313" key="3">
    <source>
        <dbReference type="Proteomes" id="UP000019222"/>
    </source>
</evidence>
<keyword evidence="3" id="KW-1185">Reference proteome</keyword>
<dbReference type="SUPFAM" id="SSF142433">
    <property type="entry name" value="CinA-like"/>
    <property type="match status" value="1"/>
</dbReference>
<evidence type="ECO:0000259" key="1">
    <source>
        <dbReference type="Pfam" id="PF02464"/>
    </source>
</evidence>
<dbReference type="NCBIfam" id="TIGR00199">
    <property type="entry name" value="PncC_domain"/>
    <property type="match status" value="1"/>
</dbReference>
<dbReference type="PATRIC" id="fig|1224164.3.peg.1637"/>
<organism evidence="2 3">
    <name type="scientific">Corynebacterium vitaeruminis DSM 20294</name>
    <dbReference type="NCBI Taxonomy" id="1224164"/>
    <lineage>
        <taxon>Bacteria</taxon>
        <taxon>Bacillati</taxon>
        <taxon>Actinomycetota</taxon>
        <taxon>Actinomycetes</taxon>
        <taxon>Mycobacteriales</taxon>
        <taxon>Corynebacteriaceae</taxon>
        <taxon>Corynebacterium</taxon>
    </lineage>
</organism>
<protein>
    <recommendedName>
        <fullName evidence="1">CinA C-terminal domain-containing protein</fullName>
    </recommendedName>
</protein>
<dbReference type="Pfam" id="PF02464">
    <property type="entry name" value="CinA"/>
    <property type="match status" value="1"/>
</dbReference>
<sequence length="170" mass="16858">MGDNASLVQALKKAGQTIATCESLTAGLLAATIAEVPGASAVLRGGLITYATELKHDLAGVPAEVLEAVGPVSPECAEAMALGARRACGADWAVSLTGVAGPDPQDGHPVGEVWCGIASADGVRSTRLGAGGLLAGARDEIRRESVREAICLLVAAIEASGTKSAGESLG</sequence>
<reference evidence="2 3" key="1">
    <citation type="submission" date="2013-02" db="EMBL/GenBank/DDBJ databases">
        <title>The complete genome sequence of Corynebacterium vitaeruminis DSM 20294.</title>
        <authorList>
            <person name="Ruckert C."/>
            <person name="Albersmeier A."/>
            <person name="Kalinowski J."/>
        </authorList>
    </citation>
    <scope>NUCLEOTIDE SEQUENCE [LARGE SCALE GENOMIC DNA]</scope>
    <source>
        <strain evidence="3">ATCC 10234</strain>
    </source>
</reference>
<accession>W5Y193</accession>
<evidence type="ECO:0000313" key="2">
    <source>
        <dbReference type="EMBL" id="AHI23011.1"/>
    </source>
</evidence>
<dbReference type="Gene3D" id="3.90.950.20">
    <property type="entry name" value="CinA-like"/>
    <property type="match status" value="1"/>
</dbReference>
<dbReference type="InterPro" id="IPR036653">
    <property type="entry name" value="CinA-like_C"/>
</dbReference>
<dbReference type="EMBL" id="CP004353">
    <property type="protein sequence ID" value="AHI23011.1"/>
    <property type="molecule type" value="Genomic_DNA"/>
</dbReference>
<dbReference type="RefSeq" id="WP_025253029.1">
    <property type="nucleotide sequence ID" value="NZ_CP004353.1"/>
</dbReference>
<dbReference type="InterPro" id="IPR008136">
    <property type="entry name" value="CinA_C"/>
</dbReference>
<proteinExistence type="predicted"/>
<name>W5Y193_9CORY</name>
<feature type="domain" description="CinA C-terminal" evidence="1">
    <location>
        <begin position="6"/>
        <end position="155"/>
    </location>
</feature>
<dbReference type="KEGG" id="cvt:B843_08130"/>
<dbReference type="STRING" id="1224164.B843_08130"/>
<dbReference type="Proteomes" id="UP000019222">
    <property type="component" value="Chromosome"/>
</dbReference>